<dbReference type="PANTHER" id="PTHR33099:SF7">
    <property type="entry name" value="MYND-TYPE DOMAIN-CONTAINING PROTEIN"/>
    <property type="match status" value="1"/>
</dbReference>
<dbReference type="GeneID" id="20670924"/>
<keyword evidence="2" id="KW-1185">Reference proteome</keyword>
<dbReference type="PANTHER" id="PTHR33099">
    <property type="entry name" value="FE2OG DIOXYGENASE DOMAIN-CONTAINING PROTEIN"/>
    <property type="match status" value="1"/>
</dbReference>
<dbReference type="KEGG" id="hir:HETIRDRAFT_322939"/>
<dbReference type="InParanoid" id="W4K2X8"/>
<evidence type="ECO:0000313" key="1">
    <source>
        <dbReference type="EMBL" id="ETW80089.1"/>
    </source>
</evidence>
<accession>W4K2X8</accession>
<dbReference type="EMBL" id="KI925460">
    <property type="protein sequence ID" value="ETW80089.1"/>
    <property type="molecule type" value="Genomic_DNA"/>
</dbReference>
<organism evidence="1 2">
    <name type="scientific">Heterobasidion irregulare (strain TC 32-1)</name>
    <dbReference type="NCBI Taxonomy" id="747525"/>
    <lineage>
        <taxon>Eukaryota</taxon>
        <taxon>Fungi</taxon>
        <taxon>Dikarya</taxon>
        <taxon>Basidiomycota</taxon>
        <taxon>Agaricomycotina</taxon>
        <taxon>Agaricomycetes</taxon>
        <taxon>Russulales</taxon>
        <taxon>Bondarzewiaceae</taxon>
        <taxon>Heterobasidion</taxon>
        <taxon>Heterobasidion annosum species complex</taxon>
    </lineage>
</organism>
<protein>
    <submittedName>
        <fullName evidence="1">Uncharacterized protein</fullName>
    </submittedName>
</protein>
<dbReference type="RefSeq" id="XP_009548613.1">
    <property type="nucleotide sequence ID" value="XM_009550318.1"/>
</dbReference>
<evidence type="ECO:0000313" key="2">
    <source>
        <dbReference type="Proteomes" id="UP000030671"/>
    </source>
</evidence>
<feature type="non-terminal residue" evidence="1">
    <location>
        <position position="1"/>
    </location>
</feature>
<reference evidence="1 2" key="1">
    <citation type="journal article" date="2012" name="New Phytol.">
        <title>Insight into trade-off between wood decay and parasitism from the genome of a fungal forest pathogen.</title>
        <authorList>
            <person name="Olson A."/>
            <person name="Aerts A."/>
            <person name="Asiegbu F."/>
            <person name="Belbahri L."/>
            <person name="Bouzid O."/>
            <person name="Broberg A."/>
            <person name="Canback B."/>
            <person name="Coutinho P.M."/>
            <person name="Cullen D."/>
            <person name="Dalman K."/>
            <person name="Deflorio G."/>
            <person name="van Diepen L.T."/>
            <person name="Dunand C."/>
            <person name="Duplessis S."/>
            <person name="Durling M."/>
            <person name="Gonthier P."/>
            <person name="Grimwood J."/>
            <person name="Fossdal C.G."/>
            <person name="Hansson D."/>
            <person name="Henrissat B."/>
            <person name="Hietala A."/>
            <person name="Himmelstrand K."/>
            <person name="Hoffmeister D."/>
            <person name="Hogberg N."/>
            <person name="James T.Y."/>
            <person name="Karlsson M."/>
            <person name="Kohler A."/>
            <person name="Kues U."/>
            <person name="Lee Y.H."/>
            <person name="Lin Y.C."/>
            <person name="Lind M."/>
            <person name="Lindquist E."/>
            <person name="Lombard V."/>
            <person name="Lucas S."/>
            <person name="Lunden K."/>
            <person name="Morin E."/>
            <person name="Murat C."/>
            <person name="Park J."/>
            <person name="Raffaello T."/>
            <person name="Rouze P."/>
            <person name="Salamov A."/>
            <person name="Schmutz J."/>
            <person name="Solheim H."/>
            <person name="Stahlberg J."/>
            <person name="Velez H."/>
            <person name="de Vries R.P."/>
            <person name="Wiebenga A."/>
            <person name="Woodward S."/>
            <person name="Yakovlev I."/>
            <person name="Garbelotto M."/>
            <person name="Martin F."/>
            <person name="Grigoriev I.V."/>
            <person name="Stenlid J."/>
        </authorList>
    </citation>
    <scope>NUCLEOTIDE SEQUENCE [LARGE SCALE GENOMIC DNA]</scope>
    <source>
        <strain evidence="1 2">TC 32-1</strain>
    </source>
</reference>
<dbReference type="eggNOG" id="ENOG502QWAB">
    <property type="taxonomic scope" value="Eukaryota"/>
</dbReference>
<gene>
    <name evidence="1" type="ORF">HETIRDRAFT_322939</name>
</gene>
<sequence>IFQDSLKFKGTFACTRSYSTGDVPNPCLSIAGLGPIGLPLNDREARSIITLCELGSISAECPWNTWLNSKLVPVICKDLDTNGSVPPNLVLNNLSMRGVIVRCTAHQSQYLFSINDKDTAFGMLLITLPSEFTGGELLFSHAGQTRKVDFAPNSSSATHIVASYVGVEQLLQPVTTGNHLTLSHSLLQPRTHMKSFPALPDTSRARRRLRKVLRSWKQIDDESTPRVVTCLLRYKYSRKTSFSAKSLIRSDANLISLLRPIAAELDFELYLAHIDFKRSIPASAPEHESDRGGYDTSDAECDRMIDKAVNVNSLEVDETEDEWEECFSIRRIMDLDGLPVKVEGLPIEMDDFINGSWKNRTPDKKSFVEAEISLGVSSTQTLLYQRVALLLWPKSSGLAVTVGDVRDYASHALKKYKSLEPTTREVNLVNNLLRWCSRQSKSQDNAKELIIALGALRQ</sequence>
<dbReference type="AlphaFoldDB" id="W4K2X8"/>
<dbReference type="OrthoDB" id="124582at2759"/>
<name>W4K2X8_HETIT</name>
<dbReference type="Proteomes" id="UP000030671">
    <property type="component" value="Unassembled WGS sequence"/>
</dbReference>
<proteinExistence type="predicted"/>
<dbReference type="HOGENOM" id="CLU_586738_0_0_1"/>